<gene>
    <name evidence="5" type="ORF">LEA_10293</name>
</gene>
<keyword evidence="1" id="KW-0227">DNA damage</keyword>
<dbReference type="InterPro" id="IPR012340">
    <property type="entry name" value="NA-bd_OB-fold"/>
</dbReference>
<keyword evidence="2" id="KW-0233">DNA recombination</keyword>
<evidence type="ECO:0000259" key="4">
    <source>
        <dbReference type="Pfam" id="PF11967"/>
    </source>
</evidence>
<feature type="domain" description="DNA replication/recombination mediator RecO N-terminal" evidence="4">
    <location>
        <begin position="19"/>
        <end position="75"/>
    </location>
</feature>
<dbReference type="GO" id="GO:0006302">
    <property type="term" value="P:double-strand break repair"/>
    <property type="evidence" value="ECO:0007669"/>
    <property type="project" value="TreeGrafter"/>
</dbReference>
<dbReference type="PANTHER" id="PTHR33991">
    <property type="entry name" value="DNA REPAIR PROTEIN RECO"/>
    <property type="match status" value="1"/>
</dbReference>
<comment type="caution">
    <text evidence="5">The sequence shown here is derived from an EMBL/GenBank/DDBJ whole genome shotgun (WGS) entry which is preliminary data.</text>
</comment>
<dbReference type="Gene3D" id="2.40.50.140">
    <property type="entry name" value="Nucleic acid-binding proteins"/>
    <property type="match status" value="1"/>
</dbReference>
<feature type="non-terminal residue" evidence="5">
    <location>
        <position position="75"/>
    </location>
</feature>
<evidence type="ECO:0000256" key="1">
    <source>
        <dbReference type="ARBA" id="ARBA00022763"/>
    </source>
</evidence>
<organism evidence="5">
    <name type="scientific">human gut metagenome</name>
    <dbReference type="NCBI Taxonomy" id="408170"/>
    <lineage>
        <taxon>unclassified sequences</taxon>
        <taxon>metagenomes</taxon>
        <taxon>organismal metagenomes</taxon>
    </lineage>
</organism>
<reference evidence="5" key="1">
    <citation type="journal article" date="2013" name="Environ. Microbiol.">
        <title>Microbiota from the distal guts of lean and obese adolescents exhibit partial functional redundancy besides clear differences in community structure.</title>
        <authorList>
            <person name="Ferrer M."/>
            <person name="Ruiz A."/>
            <person name="Lanza F."/>
            <person name="Haange S.B."/>
            <person name="Oberbach A."/>
            <person name="Till H."/>
            <person name="Bargiela R."/>
            <person name="Campoy C."/>
            <person name="Segura M.T."/>
            <person name="Richter M."/>
            <person name="von Bergen M."/>
            <person name="Seifert J."/>
            <person name="Suarez A."/>
        </authorList>
    </citation>
    <scope>NUCLEOTIDE SEQUENCE</scope>
</reference>
<evidence type="ECO:0000256" key="2">
    <source>
        <dbReference type="ARBA" id="ARBA00023172"/>
    </source>
</evidence>
<dbReference type="GO" id="GO:0006310">
    <property type="term" value="P:DNA recombination"/>
    <property type="evidence" value="ECO:0007669"/>
    <property type="project" value="UniProtKB-KW"/>
</dbReference>
<dbReference type="GO" id="GO:0043590">
    <property type="term" value="C:bacterial nucleoid"/>
    <property type="evidence" value="ECO:0007669"/>
    <property type="project" value="TreeGrafter"/>
</dbReference>
<name>K1U206_9ZZZZ</name>
<dbReference type="PANTHER" id="PTHR33991:SF1">
    <property type="entry name" value="DNA REPAIR PROTEIN RECO"/>
    <property type="match status" value="1"/>
</dbReference>
<dbReference type="InterPro" id="IPR003717">
    <property type="entry name" value="RecO"/>
</dbReference>
<keyword evidence="3" id="KW-0234">DNA repair</keyword>
<evidence type="ECO:0000256" key="3">
    <source>
        <dbReference type="ARBA" id="ARBA00023204"/>
    </source>
</evidence>
<evidence type="ECO:0000313" key="5">
    <source>
        <dbReference type="EMBL" id="EKC65496.1"/>
    </source>
</evidence>
<dbReference type="SUPFAM" id="SSF50249">
    <property type="entry name" value="Nucleic acid-binding proteins"/>
    <property type="match status" value="1"/>
</dbReference>
<protein>
    <submittedName>
        <fullName evidence="5">DNA repair protein recO</fullName>
    </submittedName>
</protein>
<dbReference type="Pfam" id="PF11967">
    <property type="entry name" value="RecO_N"/>
    <property type="match status" value="1"/>
</dbReference>
<proteinExistence type="predicted"/>
<dbReference type="InterPro" id="IPR022572">
    <property type="entry name" value="DNA_rep/recomb_RecO_N"/>
</dbReference>
<sequence>MSLRRMILSAARPDEVHTMFLTTRGLVLREVRYKESDKILTVLTQHEGKVTVRARGALRKGSRITAATQLLTYSD</sequence>
<dbReference type="NCBIfam" id="TIGR00613">
    <property type="entry name" value="reco"/>
    <property type="match status" value="1"/>
</dbReference>
<accession>K1U206</accession>
<dbReference type="EMBL" id="AJWY01006922">
    <property type="protein sequence ID" value="EKC65496.1"/>
    <property type="molecule type" value="Genomic_DNA"/>
</dbReference>
<dbReference type="AlphaFoldDB" id="K1U206"/>